<evidence type="ECO:0000313" key="3">
    <source>
        <dbReference type="Proteomes" id="UP000003217"/>
    </source>
</evidence>
<comment type="caution">
    <text evidence="2">The sequence shown here is derived from an EMBL/GenBank/DDBJ whole genome shotgun (WGS) entry which is preliminary data.</text>
</comment>
<keyword evidence="1" id="KW-0472">Membrane</keyword>
<accession>G5KBR2</accession>
<protein>
    <submittedName>
        <fullName evidence="2">Uncharacterized protein</fullName>
    </submittedName>
</protein>
<evidence type="ECO:0000256" key="1">
    <source>
        <dbReference type="SAM" id="Phobius"/>
    </source>
</evidence>
<keyword evidence="1" id="KW-0812">Transmembrane</keyword>
<keyword evidence="3" id="KW-1185">Reference proteome</keyword>
<dbReference type="Proteomes" id="UP000003217">
    <property type="component" value="Unassembled WGS sequence"/>
</dbReference>
<dbReference type="AlphaFoldDB" id="G5KBR2"/>
<organism evidence="2 3">
    <name type="scientific">Streptococcus pseudoporcinus LQ 940-04</name>
    <dbReference type="NCBI Taxonomy" id="875093"/>
    <lineage>
        <taxon>Bacteria</taxon>
        <taxon>Bacillati</taxon>
        <taxon>Bacillota</taxon>
        <taxon>Bacilli</taxon>
        <taxon>Lactobacillales</taxon>
        <taxon>Streptococcaceae</taxon>
        <taxon>Streptococcus</taxon>
    </lineage>
</organism>
<keyword evidence="1" id="KW-1133">Transmembrane helix</keyword>
<gene>
    <name evidence="2" type="ORF">STRPS_1784</name>
</gene>
<feature type="transmembrane region" description="Helical" evidence="1">
    <location>
        <begin position="6"/>
        <end position="28"/>
    </location>
</feature>
<name>G5KBR2_9STRE</name>
<dbReference type="EMBL" id="AEUY02000005">
    <property type="protein sequence ID" value="EHI64309.1"/>
    <property type="molecule type" value="Genomic_DNA"/>
</dbReference>
<proteinExistence type="predicted"/>
<evidence type="ECO:0000313" key="2">
    <source>
        <dbReference type="EMBL" id="EHI64309.1"/>
    </source>
</evidence>
<reference evidence="2 3" key="1">
    <citation type="journal article" date="2014" name="Int. J. Syst. Evol. Microbiol.">
        <title>Phylogenomics and the dynamic genome evolution of the genus Streptococcus.</title>
        <authorList>
            <consortium name="The Broad Institute Genome Sequencing Platform"/>
            <person name="Richards V.P."/>
            <person name="Palmer S.R."/>
            <person name="Pavinski Bitar P.D."/>
            <person name="Qin X."/>
            <person name="Weinstock G.M."/>
            <person name="Highlander S.K."/>
            <person name="Town C.D."/>
            <person name="Burne R.A."/>
            <person name="Stanhope M.J."/>
        </authorList>
    </citation>
    <scope>NUCLEOTIDE SEQUENCE [LARGE SCALE GENOMIC DNA]</scope>
    <source>
        <strain evidence="2 3">LQ 940-04</strain>
    </source>
</reference>
<sequence length="56" mass="6811">MLSIFFAILFPRYFAHGYSSLLIGYFWVNDRLAKKYTSKNRTFIFVLSKYLTKNYR</sequence>